<evidence type="ECO:0000256" key="1">
    <source>
        <dbReference type="SAM" id="MobiDB-lite"/>
    </source>
</evidence>
<accession>A0A8H3ZG46</accession>
<reference evidence="2 3" key="1">
    <citation type="submission" date="2019-12" db="EMBL/GenBank/DDBJ databases">
        <title>A genome sequence resource for the geographically widespread anthracnose pathogen Colletotrichum asianum.</title>
        <authorList>
            <person name="Meng Y."/>
        </authorList>
    </citation>
    <scope>NUCLEOTIDE SEQUENCE [LARGE SCALE GENOMIC DNA]</scope>
    <source>
        <strain evidence="2 3">ICMP 18580</strain>
    </source>
</reference>
<name>A0A8H3ZG46_9PEZI</name>
<feature type="region of interest" description="Disordered" evidence="1">
    <location>
        <begin position="19"/>
        <end position="48"/>
    </location>
</feature>
<gene>
    <name evidence="2" type="ORF">GQ607_017901</name>
</gene>
<dbReference type="OrthoDB" id="5090998at2759"/>
<evidence type="ECO:0000313" key="2">
    <source>
        <dbReference type="EMBL" id="KAF0314872.1"/>
    </source>
</evidence>
<keyword evidence="3" id="KW-1185">Reference proteome</keyword>
<evidence type="ECO:0000313" key="3">
    <source>
        <dbReference type="Proteomes" id="UP000434172"/>
    </source>
</evidence>
<organism evidence="2 3">
    <name type="scientific">Colletotrichum asianum</name>
    <dbReference type="NCBI Taxonomy" id="702518"/>
    <lineage>
        <taxon>Eukaryota</taxon>
        <taxon>Fungi</taxon>
        <taxon>Dikarya</taxon>
        <taxon>Ascomycota</taxon>
        <taxon>Pezizomycotina</taxon>
        <taxon>Sordariomycetes</taxon>
        <taxon>Hypocreomycetidae</taxon>
        <taxon>Glomerellales</taxon>
        <taxon>Glomerellaceae</taxon>
        <taxon>Colletotrichum</taxon>
        <taxon>Colletotrichum gloeosporioides species complex</taxon>
    </lineage>
</organism>
<dbReference type="Proteomes" id="UP000434172">
    <property type="component" value="Unassembled WGS sequence"/>
</dbReference>
<sequence>MAFDPDAIQAGFANAFVNSNDGESYSDDPSWDTASMEPDDYDSDSSFNGSAGGVSTIAPSMDHYGMDFDVDRQAVLRWVQEQGLSDENRLARRIACIARLGLIACPQHGYQRHHQDGTRRGAQGLSDFVKDTEVVMRRDCANAKGLGIGREGPIGGNNYTQDTRIQIVTAKTVRQLACGIDKMGQHRDINLEKDHQSTISLSQTRFDVDSFINVIPSIAQFKHSIKYTPVPQRGNYIHSTIHIRRHITAEYEDTQQSVPLHSIPHIFFGVTQGYPIYLFLPGLYWKARKRQSTQNGHTHLEEEEYRFIYDRVFYPALERVISTQECGHVPSSFQDAVDTAKFSTKRHNQDTKGRLPAYGFDIAPEHFRPLQDIIGSMDPDEQDFCQDMFFVLDQKNTKLKHGGSRSASVCIRDFWANQSRIVDKDEVYRAGDESPQLIDLAAEWAPSKRSQSASILLARHCCQMNTLRFLYGDNIAWTLLGESVPGIAPPATDNVPGGSHHEYYINHLRDTCSITSEPTGPLLRQGLYYYQSYTVGKERILSPGKNPYSLSFLVQGGWDDAGLSKMLHTPNKQACRRQIDEGLRESNSFIQRRSKRAEEMHTCWRGEWRCSSHLAELIGRADDDWIREDAFGHRSRSDFFVNNHQGRKPAAPCSKAFYAISSSTYWGFVRATVATYVLILDLISVSTRKSSSTVPKAAQLYAVFVTLLKTFINPIHPSLQYILDNPTGLGETDVGLGSGEPRKKGLGVAAIRNERGFGFLPPDVADWGELRINAELTSGLNIPGYQTSLSKRSYDDACGQPETLFEELLGLLEKHWGDQRKAKMACELGSYLLLRGYRQYVLERICLGFPVSNQSRARIERDDIPFTFDSLRAFGKEVDCDLIRSGNNRTPYKSLDNFWAFTWGELPREREEGSQGAGPAPRKKRPLGSTFVNESWKVNYSTLVHRIGFLTRSRGSKGDIGQSWFEDRHRTNFFAQHSAFPFPGSAGSIVKRIDHNNSLPGRCLLCFVRRGGELQMARHDWEIDSGMGWEAPVWFKGTWTVERFKNMVENPRNV</sequence>
<dbReference type="EMBL" id="WOWK01000288">
    <property type="protein sequence ID" value="KAF0314872.1"/>
    <property type="molecule type" value="Genomic_DNA"/>
</dbReference>
<dbReference type="AlphaFoldDB" id="A0A8H3ZG46"/>
<comment type="caution">
    <text evidence="2">The sequence shown here is derived from an EMBL/GenBank/DDBJ whole genome shotgun (WGS) entry which is preliminary data.</text>
</comment>
<protein>
    <submittedName>
        <fullName evidence="2">Uncharacterized protein</fullName>
    </submittedName>
</protein>
<proteinExistence type="predicted"/>